<feature type="domain" description="PIN" evidence="1">
    <location>
        <begin position="4"/>
        <end position="108"/>
    </location>
</feature>
<dbReference type="OrthoDB" id="676982at2"/>
<dbReference type="InterPro" id="IPR002716">
    <property type="entry name" value="PIN_dom"/>
</dbReference>
<dbReference type="RefSeq" id="WP_143016813.1">
    <property type="nucleotide sequence ID" value="NZ_FNAN01000004.1"/>
</dbReference>
<sequence length="125" mass="14089">MGRYLIDTNIVSKYLSGLLPQEGERLLDSVIDSIPQLSVMTQIELLCWKSGFDIRVKEFVNDSSIFALTTDIVGMCVKIRRERRMRTPDAIIAATAIVNDLILLTDNEVDFSGITQLEMINPNKL</sequence>
<dbReference type="InterPro" id="IPR029060">
    <property type="entry name" value="PIN-like_dom_sf"/>
</dbReference>
<dbReference type="EMBL" id="FNAN01000004">
    <property type="protein sequence ID" value="SDE34656.1"/>
    <property type="molecule type" value="Genomic_DNA"/>
</dbReference>
<organism evidence="2 3">
    <name type="scientific">Dyadobacter soli</name>
    <dbReference type="NCBI Taxonomy" id="659014"/>
    <lineage>
        <taxon>Bacteria</taxon>
        <taxon>Pseudomonadati</taxon>
        <taxon>Bacteroidota</taxon>
        <taxon>Cytophagia</taxon>
        <taxon>Cytophagales</taxon>
        <taxon>Spirosomataceae</taxon>
        <taxon>Dyadobacter</taxon>
    </lineage>
</organism>
<dbReference type="Pfam" id="PF01850">
    <property type="entry name" value="PIN"/>
    <property type="match status" value="1"/>
</dbReference>
<evidence type="ECO:0000313" key="3">
    <source>
        <dbReference type="Proteomes" id="UP000198748"/>
    </source>
</evidence>
<protein>
    <recommendedName>
        <fullName evidence="1">PIN domain-containing protein</fullName>
    </recommendedName>
</protein>
<evidence type="ECO:0000259" key="1">
    <source>
        <dbReference type="Pfam" id="PF01850"/>
    </source>
</evidence>
<keyword evidence="3" id="KW-1185">Reference proteome</keyword>
<dbReference type="STRING" id="659014.SAMN04487996_104409"/>
<dbReference type="Gene3D" id="3.40.50.1010">
    <property type="entry name" value="5'-nuclease"/>
    <property type="match status" value="1"/>
</dbReference>
<dbReference type="AlphaFoldDB" id="A0A1G7C7K5"/>
<dbReference type="SUPFAM" id="SSF88723">
    <property type="entry name" value="PIN domain-like"/>
    <property type="match status" value="1"/>
</dbReference>
<dbReference type="Proteomes" id="UP000198748">
    <property type="component" value="Unassembled WGS sequence"/>
</dbReference>
<reference evidence="3" key="1">
    <citation type="submission" date="2016-10" db="EMBL/GenBank/DDBJ databases">
        <authorList>
            <person name="Varghese N."/>
            <person name="Submissions S."/>
        </authorList>
    </citation>
    <scope>NUCLEOTIDE SEQUENCE [LARGE SCALE GENOMIC DNA]</scope>
    <source>
        <strain evidence="3">DSM 25329</strain>
    </source>
</reference>
<proteinExistence type="predicted"/>
<dbReference type="CDD" id="cd18738">
    <property type="entry name" value="PIN_VapC4-5_FitB-like"/>
    <property type="match status" value="1"/>
</dbReference>
<evidence type="ECO:0000313" key="2">
    <source>
        <dbReference type="EMBL" id="SDE34656.1"/>
    </source>
</evidence>
<name>A0A1G7C7K5_9BACT</name>
<gene>
    <name evidence="2" type="ORF">SAMN04487996_104409</name>
</gene>
<accession>A0A1G7C7K5</accession>